<dbReference type="Proteomes" id="UP000769157">
    <property type="component" value="Unassembled WGS sequence"/>
</dbReference>
<accession>A0A9P8NZ84</accession>
<name>A0A9P8NZ84_9ASCO</name>
<sequence length="287" mass="32100">MVSNPGTSVDAQTHKNLAFCNRRDHVGCGSSINKADVDVCHAQQIIARPVGGGELVHQLDEQVVCVLAEFWISRMGRHAMNFKFKVVNTLVADSKLVLGWFTKDDMFPAGLDALVDRLHSVSASFLANNKQESNISFMNKLFLEEFRKRCDLCGNRSLCITRSTSVNTLAVVIVTDIRRNSVDMTGKKHGIISGSSEVSVNIVSSVRIDGLNGQTKSLKIVHQEVRDFLFMETQTLCLHEFFVERKQSQFLRLNAQWHFIAVNIEVHVRVDIKIDIERECNSGAGPI</sequence>
<gene>
    <name evidence="1" type="ORF">OGAPHI_005947</name>
</gene>
<reference evidence="1" key="2">
    <citation type="submission" date="2021-01" db="EMBL/GenBank/DDBJ databases">
        <authorList>
            <person name="Schikora-Tamarit M.A."/>
        </authorList>
    </citation>
    <scope>NUCLEOTIDE SEQUENCE</scope>
    <source>
        <strain evidence="1">CBS6075</strain>
    </source>
</reference>
<reference evidence="1" key="1">
    <citation type="journal article" date="2021" name="Open Biol.">
        <title>Shared evolutionary footprints suggest mitochondrial oxidative damage underlies multiple complex I losses in fungi.</title>
        <authorList>
            <person name="Schikora-Tamarit M.A."/>
            <person name="Marcet-Houben M."/>
            <person name="Nosek J."/>
            <person name="Gabaldon T."/>
        </authorList>
    </citation>
    <scope>NUCLEOTIDE SEQUENCE</scope>
    <source>
        <strain evidence="1">CBS6075</strain>
    </source>
</reference>
<dbReference type="EMBL" id="JAEUBE010000414">
    <property type="protein sequence ID" value="KAH3661769.1"/>
    <property type="molecule type" value="Genomic_DNA"/>
</dbReference>
<dbReference type="AlphaFoldDB" id="A0A9P8NZ84"/>
<evidence type="ECO:0000313" key="2">
    <source>
        <dbReference type="Proteomes" id="UP000769157"/>
    </source>
</evidence>
<keyword evidence="2" id="KW-1185">Reference proteome</keyword>
<proteinExistence type="predicted"/>
<evidence type="ECO:0000313" key="1">
    <source>
        <dbReference type="EMBL" id="KAH3661769.1"/>
    </source>
</evidence>
<comment type="caution">
    <text evidence="1">The sequence shown here is derived from an EMBL/GenBank/DDBJ whole genome shotgun (WGS) entry which is preliminary data.</text>
</comment>
<dbReference type="GeneID" id="70237911"/>
<organism evidence="1 2">
    <name type="scientific">Ogataea philodendri</name>
    <dbReference type="NCBI Taxonomy" id="1378263"/>
    <lineage>
        <taxon>Eukaryota</taxon>
        <taxon>Fungi</taxon>
        <taxon>Dikarya</taxon>
        <taxon>Ascomycota</taxon>
        <taxon>Saccharomycotina</taxon>
        <taxon>Pichiomycetes</taxon>
        <taxon>Pichiales</taxon>
        <taxon>Pichiaceae</taxon>
        <taxon>Ogataea</taxon>
    </lineage>
</organism>
<dbReference type="RefSeq" id="XP_046058873.1">
    <property type="nucleotide sequence ID" value="XM_046207183.1"/>
</dbReference>
<protein>
    <submittedName>
        <fullName evidence="1">Uncharacterized protein</fullName>
    </submittedName>
</protein>